<accession>A0ABT8WW57</accession>
<dbReference type="Pfam" id="PF18962">
    <property type="entry name" value="Por_Secre_tail"/>
    <property type="match status" value="1"/>
</dbReference>
<dbReference type="InterPro" id="IPR011050">
    <property type="entry name" value="Pectin_lyase_fold/virulence"/>
</dbReference>
<organism evidence="3 4">
    <name type="scientific">Flavivirga amylovorans</name>
    <dbReference type="NCBI Taxonomy" id="870486"/>
    <lineage>
        <taxon>Bacteria</taxon>
        <taxon>Pseudomonadati</taxon>
        <taxon>Bacteroidota</taxon>
        <taxon>Flavobacteriia</taxon>
        <taxon>Flavobacteriales</taxon>
        <taxon>Flavobacteriaceae</taxon>
        <taxon>Flavivirga</taxon>
    </lineage>
</organism>
<keyword evidence="1" id="KW-0732">Signal</keyword>
<dbReference type="NCBIfam" id="TIGR04183">
    <property type="entry name" value="Por_Secre_tail"/>
    <property type="match status" value="1"/>
</dbReference>
<protein>
    <submittedName>
        <fullName evidence="3">T9SS type A sorting domain-containing protein</fullName>
    </submittedName>
</protein>
<dbReference type="EMBL" id="JAUOEM010000001">
    <property type="protein sequence ID" value="MDO5985842.1"/>
    <property type="molecule type" value="Genomic_DNA"/>
</dbReference>
<evidence type="ECO:0000313" key="4">
    <source>
        <dbReference type="Proteomes" id="UP001176891"/>
    </source>
</evidence>
<keyword evidence="4" id="KW-1185">Reference proteome</keyword>
<dbReference type="SUPFAM" id="SSF51126">
    <property type="entry name" value="Pectin lyase-like"/>
    <property type="match status" value="1"/>
</dbReference>
<dbReference type="Gene3D" id="2.160.20.10">
    <property type="entry name" value="Single-stranded right-handed beta-helix, Pectin lyase-like"/>
    <property type="match status" value="1"/>
</dbReference>
<dbReference type="RefSeq" id="WP_303280388.1">
    <property type="nucleotide sequence ID" value="NZ_BAABCZ010000016.1"/>
</dbReference>
<name>A0ABT8WW57_9FLAO</name>
<dbReference type="Proteomes" id="UP001176891">
    <property type="component" value="Unassembled WGS sequence"/>
</dbReference>
<proteinExistence type="predicted"/>
<reference evidence="3" key="1">
    <citation type="submission" date="2023-07" db="EMBL/GenBank/DDBJ databases">
        <title>Two novel species in the genus Flavivirga.</title>
        <authorList>
            <person name="Kwon K."/>
        </authorList>
    </citation>
    <scope>NUCLEOTIDE SEQUENCE</scope>
    <source>
        <strain evidence="3">KACC 14157</strain>
    </source>
</reference>
<gene>
    <name evidence="3" type="ORF">Q4Q39_00360</name>
</gene>
<sequence>MKKAILSTIMMIITTICQGQLTPNFDGVVGTYQRTLVGTGFNDETSNLQVLVDDVSSQPNGGTIIISGEMTLSRVLMKSNVHIDISKGTVLKGAISPMFDIARRSQTEIENIKIFCSNCDRTKPNDDITEKYVIDISHLNSNDRYRAFQLGNVFNFWISDYYVQDNKSIWSSMSLNPIINTISTNGETHQGLWDYDVIASPTKGDVRYAHGETFHTGYGLIQVQCAKNVNFEQLSGVGGVTLRLESGASIQYVGTENEREHGVVKGIKAYDLFLENGFTCVSMSPHGRINEDVYLDNIRSKSSVYTVDFSAGFFDRELRVLDTDPTIVDPVKFKKGRFIGPIIIKAIHGEFGTSAVGRKVEYDYIEKAFRDANPWTSLPMETSNTRIIASAPPLGYHSIPFEGATPNIVEGEYTATIDGSITSTGFPSCITSFYNNITYEDDRNNVDCSALGISDFKKGDVQFFPNPVIDILTINHPISSSITIYDSIGKLIFKKIAPEATSLIDVTNYNTGLYYFKVTSIYGTKAERIIIK</sequence>
<dbReference type="InterPro" id="IPR026444">
    <property type="entry name" value="Secre_tail"/>
</dbReference>
<evidence type="ECO:0000313" key="3">
    <source>
        <dbReference type="EMBL" id="MDO5985842.1"/>
    </source>
</evidence>
<evidence type="ECO:0000259" key="2">
    <source>
        <dbReference type="Pfam" id="PF18962"/>
    </source>
</evidence>
<evidence type="ECO:0000256" key="1">
    <source>
        <dbReference type="ARBA" id="ARBA00022729"/>
    </source>
</evidence>
<feature type="domain" description="Secretion system C-terminal sorting" evidence="2">
    <location>
        <begin position="464"/>
        <end position="531"/>
    </location>
</feature>
<comment type="caution">
    <text evidence="3">The sequence shown here is derived from an EMBL/GenBank/DDBJ whole genome shotgun (WGS) entry which is preliminary data.</text>
</comment>
<dbReference type="InterPro" id="IPR012334">
    <property type="entry name" value="Pectin_lyas_fold"/>
</dbReference>